<name>A0A2G5HK06_CERBT</name>
<dbReference type="Proteomes" id="UP001302367">
    <property type="component" value="Chromosome 4"/>
</dbReference>
<dbReference type="Gene3D" id="2.170.270.10">
    <property type="entry name" value="SET domain"/>
    <property type="match status" value="1"/>
</dbReference>
<evidence type="ECO:0000313" key="4">
    <source>
        <dbReference type="Proteomes" id="UP000230605"/>
    </source>
</evidence>
<evidence type="ECO:0000313" key="5">
    <source>
        <dbReference type="Proteomes" id="UP001302367"/>
    </source>
</evidence>
<proteinExistence type="predicted"/>
<dbReference type="CDD" id="cd20071">
    <property type="entry name" value="SET_SMYD"/>
    <property type="match status" value="1"/>
</dbReference>
<dbReference type="OrthoDB" id="265717at2759"/>
<dbReference type="PANTHER" id="PTHR47332">
    <property type="entry name" value="SET DOMAIN-CONTAINING PROTEIN 5"/>
    <property type="match status" value="1"/>
</dbReference>
<accession>A0A2G5HK06</accession>
<gene>
    <name evidence="2" type="ORF">CB0940_04720</name>
    <name evidence="3" type="ORF">RHO25_006617</name>
</gene>
<keyword evidence="5" id="KW-1185">Reference proteome</keyword>
<dbReference type="EMBL" id="LKMD01000105">
    <property type="protein sequence ID" value="PIA92860.1"/>
    <property type="molecule type" value="Genomic_DNA"/>
</dbReference>
<organism evidence="2 4">
    <name type="scientific">Cercospora beticola</name>
    <name type="common">Sugarbeet leaf spot fungus</name>
    <dbReference type="NCBI Taxonomy" id="122368"/>
    <lineage>
        <taxon>Eukaryota</taxon>
        <taxon>Fungi</taxon>
        <taxon>Dikarya</taxon>
        <taxon>Ascomycota</taxon>
        <taxon>Pezizomycotina</taxon>
        <taxon>Dothideomycetes</taxon>
        <taxon>Dothideomycetidae</taxon>
        <taxon>Mycosphaerellales</taxon>
        <taxon>Mycosphaerellaceae</taxon>
        <taxon>Cercospora</taxon>
    </lineage>
</organism>
<dbReference type="EMBL" id="CP134187">
    <property type="protein sequence ID" value="WPB01983.1"/>
    <property type="molecule type" value="Genomic_DNA"/>
</dbReference>
<reference evidence="3 5" key="2">
    <citation type="submission" date="2023-09" db="EMBL/GenBank/DDBJ databases">
        <title>Complete-Gapless Cercospora beticola genome.</title>
        <authorList>
            <person name="Wyatt N.A."/>
            <person name="Spanner R.E."/>
            <person name="Bolton M.D."/>
        </authorList>
    </citation>
    <scope>NUCLEOTIDE SEQUENCE [LARGE SCALE GENOMIC DNA]</scope>
    <source>
        <strain evidence="3">Cb09-40</strain>
    </source>
</reference>
<sequence>MAQAGPSEGNHGFYEIKDAGRKGQGAFALKDICAGTRILVDAPLFVIDKNSQDDIELADILSKLSALPSATRHQFGSLPFAPFFANGSSMMQLYSRFDFNKFAISGGKGWGCFRYASRFNNSCLPNCAISTTNQGTKQLRVTRNVSAGDELTFAYFEGLQYMTTAERQEFLHHQFSDSPCICQLCSLPADQRMLSDMRRKLMRHLLYVLRNGMDLEAGIPPQITSRNYHPLPEFEIASEPAGYFTALAEAEGIVGVLVWNMYVKGGGDLLQDFHSNGFTRVPRSAMRTIGLWMRRASHIKMVLLGSTGFSRKQIDDQADRLVEVADMLEQSGGRFDAAGL</sequence>
<dbReference type="PANTHER" id="PTHR47332:SF2">
    <property type="entry name" value="SET-6"/>
    <property type="match status" value="1"/>
</dbReference>
<reference evidence="2 4" key="1">
    <citation type="submission" date="2015-10" db="EMBL/GenBank/DDBJ databases">
        <title>The cercosporin biosynthetic gene cluster was horizontally transferred to several fungal lineages and shown to be expanded in Cercospora beticola based on microsynteny with recipient genomes.</title>
        <authorList>
            <person name="De Jonge R."/>
            <person name="Ebert M.K."/>
            <person name="Suttle J.C."/>
            <person name="Jurick Ii W.M."/>
            <person name="Secor G.A."/>
            <person name="Thomma B.P."/>
            <person name="Van De Peer Y."/>
            <person name="Bolton M.D."/>
        </authorList>
    </citation>
    <scope>NUCLEOTIDE SEQUENCE [LARGE SCALE GENOMIC DNA]</scope>
    <source>
        <strain evidence="2 4">09-40</strain>
    </source>
</reference>
<dbReference type="Proteomes" id="UP000230605">
    <property type="component" value="Chromosome 4"/>
</dbReference>
<dbReference type="Pfam" id="PF00856">
    <property type="entry name" value="SET"/>
    <property type="match status" value="1"/>
</dbReference>
<dbReference type="InterPro" id="IPR046341">
    <property type="entry name" value="SET_dom_sf"/>
</dbReference>
<dbReference type="AlphaFoldDB" id="A0A2G5HK06"/>
<protein>
    <recommendedName>
        <fullName evidence="1">SET domain-containing protein</fullName>
    </recommendedName>
</protein>
<dbReference type="SUPFAM" id="SSF82199">
    <property type="entry name" value="SET domain"/>
    <property type="match status" value="1"/>
</dbReference>
<feature type="domain" description="SET" evidence="1">
    <location>
        <begin position="11"/>
        <end position="156"/>
    </location>
</feature>
<evidence type="ECO:0000313" key="3">
    <source>
        <dbReference type="EMBL" id="WPB01983.1"/>
    </source>
</evidence>
<dbReference type="PROSITE" id="PS50280">
    <property type="entry name" value="SET"/>
    <property type="match status" value="1"/>
</dbReference>
<evidence type="ECO:0000259" key="1">
    <source>
        <dbReference type="PROSITE" id="PS50280"/>
    </source>
</evidence>
<dbReference type="InterPro" id="IPR001214">
    <property type="entry name" value="SET_dom"/>
</dbReference>
<dbReference type="InterPro" id="IPR053185">
    <property type="entry name" value="SET_domain_protein"/>
</dbReference>
<evidence type="ECO:0000313" key="2">
    <source>
        <dbReference type="EMBL" id="PIA92860.1"/>
    </source>
</evidence>